<comment type="similarity">
    <text evidence="5">Belongs to the bacterial secretin family.</text>
</comment>
<dbReference type="RefSeq" id="WP_200391252.1">
    <property type="nucleotide sequence ID" value="NZ_JAENIO010000013.1"/>
</dbReference>
<gene>
    <name evidence="7" type="ORF">JIN78_07085</name>
</gene>
<dbReference type="NCBIfam" id="NF042912">
    <property type="entry name" value="Amuc_1098_fam"/>
    <property type="match status" value="1"/>
</dbReference>
<dbReference type="InterPro" id="IPR050810">
    <property type="entry name" value="Bact_Secretion_Sys_Channel"/>
</dbReference>
<keyword evidence="4" id="KW-0802">TPR repeat</keyword>
<keyword evidence="2" id="KW-0732">Signal</keyword>
<dbReference type="GO" id="GO:0016020">
    <property type="term" value="C:membrane"/>
    <property type="evidence" value="ECO:0007669"/>
    <property type="project" value="UniProtKB-SubCell"/>
</dbReference>
<evidence type="ECO:0000256" key="2">
    <source>
        <dbReference type="ARBA" id="ARBA00022729"/>
    </source>
</evidence>
<dbReference type="Pfam" id="PF00263">
    <property type="entry name" value="Secretin"/>
    <property type="match status" value="1"/>
</dbReference>
<evidence type="ECO:0000313" key="7">
    <source>
        <dbReference type="EMBL" id="MBK1833818.1"/>
    </source>
</evidence>
<sequence>MITVVLGGLMTGLSGQSVVQEELERRRDRVIAAEEALMMGDEAYQGSDFQAAVDSYRQAYAQMPDGDKTLQLREAARERYAQAAVQAARVMNRQGDRAGAIALVDEVLAEAVYPDYFPAQKLRAQLDDPIRTNPSATAEHGQKVDEVRRLLYQAEGAYNLGKFDESTQLYEKVLRLDPYNVAARRGMERTNARISDYAGSAYDHTRAEMLSQVGAQWESDVPQASRNLDLGEVGVILEDRGAQLDRKLDTIFIPFVNFDGVTLEEAIEYLEARAFALDPEVIEEKKGMDFVLNMGSGNSPEVEELLSRTFTFTLRNVPLRQVLDYIARQSGTVYQVDSYAVVIKPAFGLTDDLVVRRYKVPPNFLSQTSGSTSENDDIFAREENTPRLAPRLSAREFLQSQGVPFPDGASATYNASLGELVVKTSSSGQDDVSRIVDAINLQEPMAVIIDSKIVRISEENLEELAVDTALENLAASGDLVLGGGTVGSGRQSDFFGGDPLSAGLRSGDFATSGDPFQELLNRERRQVPSSVSTLFGSSSTLPQDSRGTVNSAPGVLSVVGSVNDHAYSALLRGLNQKKGADVLSQPSVVTRSGQQALVESTRDFIFPTEYEPPEVPNSIGADTLIDLDAQEEFSPTSFSATPSHPTAFDTRKLGTFLEVQPTVSQDRTYTDLAVNLKIDEFLGFVNYGEPIQGGNTQADFGFNGIVATGQTGEVTSNDILMPLFNNVQLNTNVSVATGRTLLIGGMLKESIEDVEDKVPVLGDLPLVGSLFKSDALRRKKELVMIFITVRIVDPGGNPIGGELP</sequence>
<name>A0A934RQX7_9BACT</name>
<proteinExistence type="inferred from homology"/>
<dbReference type="Proteomes" id="UP000604083">
    <property type="component" value="Unassembled WGS sequence"/>
</dbReference>
<evidence type="ECO:0000259" key="6">
    <source>
        <dbReference type="Pfam" id="PF00263"/>
    </source>
</evidence>
<evidence type="ECO:0000313" key="8">
    <source>
        <dbReference type="Proteomes" id="UP000604083"/>
    </source>
</evidence>
<reference evidence="7" key="1">
    <citation type="submission" date="2021-01" db="EMBL/GenBank/DDBJ databases">
        <title>Modified the classification status of verrucomicrobia.</title>
        <authorList>
            <person name="Feng X."/>
        </authorList>
    </citation>
    <scope>NUCLEOTIDE SEQUENCE</scope>
    <source>
        <strain evidence="7">KCTC 12986</strain>
    </source>
</reference>
<dbReference type="InterPro" id="IPR019734">
    <property type="entry name" value="TPR_rpt"/>
</dbReference>
<dbReference type="Gene3D" id="1.25.40.10">
    <property type="entry name" value="Tetratricopeptide repeat domain"/>
    <property type="match status" value="2"/>
</dbReference>
<evidence type="ECO:0000256" key="1">
    <source>
        <dbReference type="ARBA" id="ARBA00004370"/>
    </source>
</evidence>
<protein>
    <recommendedName>
        <fullName evidence="6">Type II/III secretion system secretin-like domain-containing protein</fullName>
    </recommendedName>
</protein>
<dbReference type="PROSITE" id="PS50005">
    <property type="entry name" value="TPR"/>
    <property type="match status" value="1"/>
</dbReference>
<dbReference type="PANTHER" id="PTHR30332">
    <property type="entry name" value="PROBABLE GENERAL SECRETION PATHWAY PROTEIN D"/>
    <property type="match status" value="1"/>
</dbReference>
<evidence type="ECO:0000256" key="3">
    <source>
        <dbReference type="ARBA" id="ARBA00023136"/>
    </source>
</evidence>
<dbReference type="GO" id="GO:0009306">
    <property type="term" value="P:protein secretion"/>
    <property type="evidence" value="ECO:0007669"/>
    <property type="project" value="InterPro"/>
</dbReference>
<dbReference type="AlphaFoldDB" id="A0A934RQX7"/>
<accession>A0A934RQX7</accession>
<dbReference type="InterPro" id="IPR004846">
    <property type="entry name" value="T2SS/T3SS_dom"/>
</dbReference>
<dbReference type="SMART" id="SM00028">
    <property type="entry name" value="TPR"/>
    <property type="match status" value="2"/>
</dbReference>
<dbReference type="InterPro" id="IPR011990">
    <property type="entry name" value="TPR-like_helical_dom_sf"/>
</dbReference>
<keyword evidence="8" id="KW-1185">Reference proteome</keyword>
<feature type="domain" description="Type II/III secretion system secretin-like" evidence="6">
    <location>
        <begin position="574"/>
        <end position="793"/>
    </location>
</feature>
<evidence type="ECO:0000256" key="4">
    <source>
        <dbReference type="PROSITE-ProRule" id="PRU00339"/>
    </source>
</evidence>
<evidence type="ECO:0000256" key="5">
    <source>
        <dbReference type="RuleBase" id="RU004003"/>
    </source>
</evidence>
<dbReference type="PANTHER" id="PTHR30332:SF24">
    <property type="entry name" value="SECRETIN GSPD-RELATED"/>
    <property type="match status" value="1"/>
</dbReference>
<dbReference type="EMBL" id="JAENIO010000013">
    <property type="protein sequence ID" value="MBK1833818.1"/>
    <property type="molecule type" value="Genomic_DNA"/>
</dbReference>
<comment type="subcellular location">
    <subcellularLocation>
        <location evidence="1">Membrane</location>
    </subcellularLocation>
</comment>
<feature type="repeat" description="TPR" evidence="4">
    <location>
        <begin position="147"/>
        <end position="180"/>
    </location>
</feature>
<comment type="caution">
    <text evidence="7">The sequence shown here is derived from an EMBL/GenBank/DDBJ whole genome shotgun (WGS) entry which is preliminary data.</text>
</comment>
<organism evidence="7 8">
    <name type="scientific">Roseibacillus ishigakijimensis</name>
    <dbReference type="NCBI Taxonomy" id="454146"/>
    <lineage>
        <taxon>Bacteria</taxon>
        <taxon>Pseudomonadati</taxon>
        <taxon>Verrucomicrobiota</taxon>
        <taxon>Verrucomicrobiia</taxon>
        <taxon>Verrucomicrobiales</taxon>
        <taxon>Verrucomicrobiaceae</taxon>
        <taxon>Roseibacillus</taxon>
    </lineage>
</organism>
<dbReference type="GO" id="GO:0015627">
    <property type="term" value="C:type II protein secretion system complex"/>
    <property type="evidence" value="ECO:0007669"/>
    <property type="project" value="TreeGrafter"/>
</dbReference>
<dbReference type="InterPro" id="IPR049997">
    <property type="entry name" value="Amuc_1098-like"/>
</dbReference>
<keyword evidence="3" id="KW-0472">Membrane</keyword>
<dbReference type="SUPFAM" id="SSF48452">
    <property type="entry name" value="TPR-like"/>
    <property type="match status" value="1"/>
</dbReference>